<keyword evidence="3" id="KW-1185">Reference proteome</keyword>
<accession>A0A7M7SXE6</accession>
<evidence type="ECO:0000256" key="1">
    <source>
        <dbReference type="SAM" id="MobiDB-lite"/>
    </source>
</evidence>
<name>A0A7M7SXE6_STRPU</name>
<evidence type="ECO:0000313" key="2">
    <source>
        <dbReference type="EnsemblMetazoa" id="XP_030838393"/>
    </source>
</evidence>
<proteinExistence type="predicted"/>
<reference evidence="3" key="1">
    <citation type="submission" date="2015-02" db="EMBL/GenBank/DDBJ databases">
        <title>Genome sequencing for Strongylocentrotus purpuratus.</title>
        <authorList>
            <person name="Murali S."/>
            <person name="Liu Y."/>
            <person name="Vee V."/>
            <person name="English A."/>
            <person name="Wang M."/>
            <person name="Skinner E."/>
            <person name="Han Y."/>
            <person name="Muzny D.M."/>
            <person name="Worley K.C."/>
            <person name="Gibbs R.A."/>
        </authorList>
    </citation>
    <scope>NUCLEOTIDE SEQUENCE</scope>
</reference>
<reference evidence="2" key="2">
    <citation type="submission" date="2021-01" db="UniProtKB">
        <authorList>
            <consortium name="EnsemblMetazoa"/>
        </authorList>
    </citation>
    <scope>IDENTIFICATION</scope>
</reference>
<dbReference type="EnsemblMetazoa" id="XM_030982533">
    <property type="protein sequence ID" value="XP_030838393"/>
    <property type="gene ID" value="LOC105446162"/>
</dbReference>
<sequence>MNFNEKVGIKRHFSKRTLAANKVESCLHLRTSSPRVMADQVPSLSPQFERTQTIDSNNNSFFLDSRVFEKNSSTKESKSDIKSENDYCLNEDLENTDVSFSQVQVVDVPIIPDNTDQTTEAEEGVEKEGCDEPEQEDNCLSEDWENTDVSFNQVQVVDVLIIPVNTQTTEAEEGVEKEGCDEPDGLFGRIAFKSKDVDCLMPHHTILRKYGDKVHLEKTTIRVTKDDKDVVCEGHSEIDEVSRWPRHVHTSALSFISQDLDDVPQIYLNTSGEKVTMGRFTGERARFYLEFYADRRQQGQLCTIRHHITNTLYDAVHNRMKVHN</sequence>
<dbReference type="AlphaFoldDB" id="A0A7M7SXE6"/>
<dbReference type="KEGG" id="spu:105446162"/>
<dbReference type="GeneID" id="105446162"/>
<dbReference type="InParanoid" id="A0A7M7SXE6"/>
<feature type="region of interest" description="Disordered" evidence="1">
    <location>
        <begin position="115"/>
        <end position="138"/>
    </location>
</feature>
<evidence type="ECO:0000313" key="3">
    <source>
        <dbReference type="Proteomes" id="UP000007110"/>
    </source>
</evidence>
<dbReference type="RefSeq" id="XP_030838393.1">
    <property type="nucleotide sequence ID" value="XM_030982533.1"/>
</dbReference>
<protein>
    <submittedName>
        <fullName evidence="2">Uncharacterized protein</fullName>
    </submittedName>
</protein>
<dbReference type="Proteomes" id="UP000007110">
    <property type="component" value="Unassembled WGS sequence"/>
</dbReference>
<organism evidence="2 3">
    <name type="scientific">Strongylocentrotus purpuratus</name>
    <name type="common">Purple sea urchin</name>
    <dbReference type="NCBI Taxonomy" id="7668"/>
    <lineage>
        <taxon>Eukaryota</taxon>
        <taxon>Metazoa</taxon>
        <taxon>Echinodermata</taxon>
        <taxon>Eleutherozoa</taxon>
        <taxon>Echinozoa</taxon>
        <taxon>Echinoidea</taxon>
        <taxon>Euechinoidea</taxon>
        <taxon>Echinacea</taxon>
        <taxon>Camarodonta</taxon>
        <taxon>Echinidea</taxon>
        <taxon>Strongylocentrotidae</taxon>
        <taxon>Strongylocentrotus</taxon>
    </lineage>
</organism>